<dbReference type="NCBIfam" id="NF005559">
    <property type="entry name" value="PRK07231.1"/>
    <property type="match status" value="1"/>
</dbReference>
<dbReference type="CDD" id="cd05233">
    <property type="entry name" value="SDR_c"/>
    <property type="match status" value="1"/>
</dbReference>
<feature type="domain" description="Ketoreductase" evidence="3">
    <location>
        <begin position="7"/>
        <end position="173"/>
    </location>
</feature>
<dbReference type="InterPro" id="IPR036291">
    <property type="entry name" value="NAD(P)-bd_dom_sf"/>
</dbReference>
<dbReference type="FunFam" id="3.40.50.720:FF:000084">
    <property type="entry name" value="Short-chain dehydrogenase reductase"/>
    <property type="match status" value="1"/>
</dbReference>
<dbReference type="SMART" id="SM00822">
    <property type="entry name" value="PKS_KR"/>
    <property type="match status" value="1"/>
</dbReference>
<dbReference type="Proteomes" id="UP000067689">
    <property type="component" value="Chromosome"/>
</dbReference>
<sequence>MGRFDGDVVIVTGGGSGIGAATARRFASEGATVVVAGRREEKLREVAESADGTVVPHRCDVSDVAAVEELVASTAETHGRLDVLVNNAGIGPSGPVPDVDRDAWDETLAIVLGGVFHTSRAALPHLLETRGSIVNVSSVSGVGGDWGAAAYNAAKGGVTNLTRAMALDHAEAGVRVNAVAPSLTKSEMTAGMADDQELLDRFWDRLPLGRAAEPEEVASVIAFLASDDASFVNGVVLPVDGGLTASNGQPRLG</sequence>
<reference evidence="4 5" key="1">
    <citation type="journal article" date="1991" name="Int. J. Syst. Bacteriol.">
        <title>Description of the erythromycin-producing bacterium Arthrobacter sp. strain NRRL B-3381 as Aeromicrobium erythreum gen. nov., sp. nov.</title>
        <authorList>
            <person name="Miller E.S."/>
            <person name="Woese C.R."/>
            <person name="Brenner S."/>
        </authorList>
    </citation>
    <scope>NUCLEOTIDE SEQUENCE [LARGE SCALE GENOMIC DNA]</scope>
    <source>
        <strain evidence="4 5">AR18</strain>
    </source>
</reference>
<comment type="similarity">
    <text evidence="1">Belongs to the short-chain dehydrogenases/reductases (SDR) family.</text>
</comment>
<gene>
    <name evidence="4" type="ORF">AERYTH_14565</name>
</gene>
<organism evidence="4 5">
    <name type="scientific">Aeromicrobium erythreum</name>
    <dbReference type="NCBI Taxonomy" id="2041"/>
    <lineage>
        <taxon>Bacteria</taxon>
        <taxon>Bacillati</taxon>
        <taxon>Actinomycetota</taxon>
        <taxon>Actinomycetes</taxon>
        <taxon>Propionibacteriales</taxon>
        <taxon>Nocardioidaceae</taxon>
        <taxon>Aeromicrobium</taxon>
    </lineage>
</organism>
<evidence type="ECO:0000313" key="4">
    <source>
        <dbReference type="EMBL" id="ALX05831.1"/>
    </source>
</evidence>
<evidence type="ECO:0000256" key="1">
    <source>
        <dbReference type="ARBA" id="ARBA00006484"/>
    </source>
</evidence>
<dbReference type="GO" id="GO:0016491">
    <property type="term" value="F:oxidoreductase activity"/>
    <property type="evidence" value="ECO:0007669"/>
    <property type="project" value="UniProtKB-KW"/>
</dbReference>
<dbReference type="RefSeq" id="WP_067860204.1">
    <property type="nucleotide sequence ID" value="NZ_CP011502.1"/>
</dbReference>
<dbReference type="AlphaFoldDB" id="A0A0U3TJU3"/>
<keyword evidence="5" id="KW-1185">Reference proteome</keyword>
<dbReference type="SUPFAM" id="SSF51735">
    <property type="entry name" value="NAD(P)-binding Rossmann-fold domains"/>
    <property type="match status" value="1"/>
</dbReference>
<dbReference type="EMBL" id="CP011502">
    <property type="protein sequence ID" value="ALX05831.1"/>
    <property type="molecule type" value="Genomic_DNA"/>
</dbReference>
<proteinExistence type="inferred from homology"/>
<dbReference type="Gene3D" id="3.40.50.720">
    <property type="entry name" value="NAD(P)-binding Rossmann-like Domain"/>
    <property type="match status" value="1"/>
</dbReference>
<dbReference type="PANTHER" id="PTHR43975">
    <property type="entry name" value="ZGC:101858"/>
    <property type="match status" value="1"/>
</dbReference>
<protein>
    <submittedName>
        <fullName evidence="4">3-oxoacyl-ACP reductase</fullName>
    </submittedName>
</protein>
<dbReference type="PRINTS" id="PR00081">
    <property type="entry name" value="GDHRDH"/>
</dbReference>
<keyword evidence="2" id="KW-0560">Oxidoreductase</keyword>
<dbReference type="InterPro" id="IPR020904">
    <property type="entry name" value="Sc_DH/Rdtase_CS"/>
</dbReference>
<dbReference type="OrthoDB" id="517007at2"/>
<evidence type="ECO:0000259" key="3">
    <source>
        <dbReference type="SMART" id="SM00822"/>
    </source>
</evidence>
<evidence type="ECO:0000256" key="2">
    <source>
        <dbReference type="ARBA" id="ARBA00023002"/>
    </source>
</evidence>
<dbReference type="Pfam" id="PF13561">
    <property type="entry name" value="adh_short_C2"/>
    <property type="match status" value="1"/>
</dbReference>
<dbReference type="PRINTS" id="PR00080">
    <property type="entry name" value="SDRFAMILY"/>
</dbReference>
<dbReference type="PROSITE" id="PS00061">
    <property type="entry name" value="ADH_SHORT"/>
    <property type="match status" value="1"/>
</dbReference>
<evidence type="ECO:0000313" key="5">
    <source>
        <dbReference type="Proteomes" id="UP000067689"/>
    </source>
</evidence>
<name>A0A0U3TJU3_9ACTN</name>
<dbReference type="InterPro" id="IPR057326">
    <property type="entry name" value="KR_dom"/>
</dbReference>
<accession>A0A0U3TJU3</accession>
<dbReference type="KEGG" id="aer:AERYTH_14565"/>
<dbReference type="PANTHER" id="PTHR43975:SF2">
    <property type="entry name" value="EG:BACR7A4.14 PROTEIN-RELATED"/>
    <property type="match status" value="1"/>
</dbReference>
<dbReference type="STRING" id="2041.AERYTH_14565"/>
<dbReference type="PATRIC" id="fig|2041.4.peg.3038"/>
<dbReference type="InterPro" id="IPR002347">
    <property type="entry name" value="SDR_fam"/>
</dbReference>